<dbReference type="PANTHER" id="PTHR19957:SF139">
    <property type="entry name" value="SYNTAXIN-17"/>
    <property type="match status" value="1"/>
</dbReference>
<sequence length="299" mass="33340">MSACPKQPFKVIEIPLNKFNEEAVPHHQYLFEEHQKTIQKLISGNKTEQLVKEIRDKKKIVRQLKDLQYELDTLRAQVQNIDLGKFDEKTVQSLKLIARFLKEYSALEKQVTHLIEAQNEVNENIENENPFQAAGQLQIHANIEDLRLQDKIDTMVKVEALEVDVQDLQGMYVNLNQMVGEQAETVDVIESNVEGTQESVNQGLKSLMKASKLKTAAYPMTGALLGTLLGGPLGLVAGFKVGGIAAVGCGVAGYAGGKFFKKCNDTEDTTTPVEIPETNKPEEPGVKLEEEHRVDKKDK</sequence>
<evidence type="ECO:0000313" key="5">
    <source>
        <dbReference type="RefSeq" id="XP_017774784.1"/>
    </source>
</evidence>
<dbReference type="Gene3D" id="1.20.5.110">
    <property type="match status" value="1"/>
</dbReference>
<dbReference type="InterPro" id="IPR045242">
    <property type="entry name" value="Syntaxin"/>
</dbReference>
<evidence type="ECO:0000313" key="4">
    <source>
        <dbReference type="Proteomes" id="UP000695000"/>
    </source>
</evidence>
<dbReference type="Proteomes" id="UP000695000">
    <property type="component" value="Unplaced"/>
</dbReference>
<organism evidence="4 5">
    <name type="scientific">Nicrophorus vespilloides</name>
    <name type="common">Boreal carrion beetle</name>
    <dbReference type="NCBI Taxonomy" id="110193"/>
    <lineage>
        <taxon>Eukaryota</taxon>
        <taxon>Metazoa</taxon>
        <taxon>Ecdysozoa</taxon>
        <taxon>Arthropoda</taxon>
        <taxon>Hexapoda</taxon>
        <taxon>Insecta</taxon>
        <taxon>Pterygota</taxon>
        <taxon>Neoptera</taxon>
        <taxon>Endopterygota</taxon>
        <taxon>Coleoptera</taxon>
        <taxon>Polyphaga</taxon>
        <taxon>Staphyliniformia</taxon>
        <taxon>Silphidae</taxon>
        <taxon>Nicrophorinae</taxon>
        <taxon>Nicrophorus</taxon>
    </lineage>
</organism>
<feature type="domain" description="T-SNARE coiled-coil homology" evidence="3">
    <location>
        <begin position="158"/>
        <end position="210"/>
    </location>
</feature>
<protein>
    <submittedName>
        <fullName evidence="5">Syntaxin-17</fullName>
    </submittedName>
</protein>
<comment type="similarity">
    <text evidence="1">Belongs to the syntaxin family.</text>
</comment>
<dbReference type="GeneID" id="108561386"/>
<dbReference type="PANTHER" id="PTHR19957">
    <property type="entry name" value="SYNTAXIN"/>
    <property type="match status" value="1"/>
</dbReference>
<name>A0ABM1MJN4_NICVS</name>
<keyword evidence="4" id="KW-1185">Reference proteome</keyword>
<dbReference type="InterPro" id="IPR010989">
    <property type="entry name" value="SNARE"/>
</dbReference>
<dbReference type="InterPro" id="IPR000727">
    <property type="entry name" value="T_SNARE_dom"/>
</dbReference>
<dbReference type="Pfam" id="PF26585">
    <property type="entry name" value="STX17_N"/>
    <property type="match status" value="1"/>
</dbReference>
<feature type="compositionally biased region" description="Basic and acidic residues" evidence="2">
    <location>
        <begin position="277"/>
        <end position="299"/>
    </location>
</feature>
<evidence type="ECO:0000256" key="1">
    <source>
        <dbReference type="ARBA" id="ARBA00009063"/>
    </source>
</evidence>
<dbReference type="InterPro" id="IPR059001">
    <property type="entry name" value="STX17_N"/>
</dbReference>
<dbReference type="SMART" id="SM00397">
    <property type="entry name" value="t_SNARE"/>
    <property type="match status" value="1"/>
</dbReference>
<feature type="region of interest" description="Disordered" evidence="2">
    <location>
        <begin position="266"/>
        <end position="299"/>
    </location>
</feature>
<accession>A0ABM1MJN4</accession>
<dbReference type="RefSeq" id="XP_017774784.1">
    <property type="nucleotide sequence ID" value="XM_017919295.1"/>
</dbReference>
<evidence type="ECO:0000256" key="2">
    <source>
        <dbReference type="SAM" id="MobiDB-lite"/>
    </source>
</evidence>
<dbReference type="PROSITE" id="PS50192">
    <property type="entry name" value="T_SNARE"/>
    <property type="match status" value="1"/>
</dbReference>
<reference evidence="5" key="1">
    <citation type="submission" date="2025-08" db="UniProtKB">
        <authorList>
            <consortium name="RefSeq"/>
        </authorList>
    </citation>
    <scope>IDENTIFICATION</scope>
    <source>
        <tissue evidence="5">Whole Larva</tissue>
    </source>
</reference>
<proteinExistence type="inferred from homology"/>
<dbReference type="SUPFAM" id="SSF47661">
    <property type="entry name" value="t-snare proteins"/>
    <property type="match status" value="1"/>
</dbReference>
<evidence type="ECO:0000259" key="3">
    <source>
        <dbReference type="PROSITE" id="PS50192"/>
    </source>
</evidence>
<gene>
    <name evidence="5" type="primary">LOC108561386</name>
</gene>